<dbReference type="Proteomes" id="UP001054945">
    <property type="component" value="Unassembled WGS sequence"/>
</dbReference>
<protein>
    <submittedName>
        <fullName evidence="2">Uncharacterized protein</fullName>
    </submittedName>
</protein>
<comment type="caution">
    <text evidence="2">The sequence shown here is derived from an EMBL/GenBank/DDBJ whole genome shotgun (WGS) entry which is preliminary data.</text>
</comment>
<accession>A0AAV4WUH5</accession>
<organism evidence="2 3">
    <name type="scientific">Caerostris extrusa</name>
    <name type="common">Bark spider</name>
    <name type="synonym">Caerostris bankana</name>
    <dbReference type="NCBI Taxonomy" id="172846"/>
    <lineage>
        <taxon>Eukaryota</taxon>
        <taxon>Metazoa</taxon>
        <taxon>Ecdysozoa</taxon>
        <taxon>Arthropoda</taxon>
        <taxon>Chelicerata</taxon>
        <taxon>Arachnida</taxon>
        <taxon>Araneae</taxon>
        <taxon>Araneomorphae</taxon>
        <taxon>Entelegynae</taxon>
        <taxon>Araneoidea</taxon>
        <taxon>Araneidae</taxon>
        <taxon>Caerostris</taxon>
    </lineage>
</organism>
<reference evidence="2 3" key="1">
    <citation type="submission" date="2021-06" db="EMBL/GenBank/DDBJ databases">
        <title>Caerostris extrusa draft genome.</title>
        <authorList>
            <person name="Kono N."/>
            <person name="Arakawa K."/>
        </authorList>
    </citation>
    <scope>NUCLEOTIDE SEQUENCE [LARGE SCALE GENOMIC DNA]</scope>
</reference>
<dbReference type="AlphaFoldDB" id="A0AAV4WUH5"/>
<proteinExistence type="predicted"/>
<feature type="region of interest" description="Disordered" evidence="1">
    <location>
        <begin position="145"/>
        <end position="193"/>
    </location>
</feature>
<dbReference type="EMBL" id="BPLR01016623">
    <property type="protein sequence ID" value="GIY85188.1"/>
    <property type="molecule type" value="Genomic_DNA"/>
</dbReference>
<evidence type="ECO:0000313" key="3">
    <source>
        <dbReference type="Proteomes" id="UP001054945"/>
    </source>
</evidence>
<evidence type="ECO:0000256" key="1">
    <source>
        <dbReference type="SAM" id="MobiDB-lite"/>
    </source>
</evidence>
<evidence type="ECO:0000313" key="2">
    <source>
        <dbReference type="EMBL" id="GIY85188.1"/>
    </source>
</evidence>
<keyword evidence="3" id="KW-1185">Reference proteome</keyword>
<feature type="compositionally biased region" description="Basic and acidic residues" evidence="1">
    <location>
        <begin position="145"/>
        <end position="185"/>
    </location>
</feature>
<gene>
    <name evidence="2" type="ORF">CEXT_30191</name>
</gene>
<name>A0AAV4WUH5_CAEEX</name>
<sequence length="193" mass="23040">MKDYQTKDGAEDTRPKAKFRNLRSRDLESVCIHVSNNLFWKLKKKMNTEQKSSTWVVNEALALRMIMLIKMNHQWMQRVLLNVSNILRVVKGFKKQDLKTVAELGLSILASITILELKDLIINSTVYKEGAEFVKEILPTGVEERKHREELEKDERKQREEQRKQREEFEKDERKQRKNLKDSNWKRRGLIMN</sequence>